<name>A0AA88R9W8_9ASTE</name>
<dbReference type="Proteomes" id="UP001187471">
    <property type="component" value="Unassembled WGS sequence"/>
</dbReference>
<dbReference type="PANTHER" id="PTHR31818:SF3">
    <property type="entry name" value="O-FUCOSYLTRANSFERASE 29"/>
    <property type="match status" value="1"/>
</dbReference>
<dbReference type="PANTHER" id="PTHR31818">
    <property type="entry name" value="O-FUCOSYLTRANSFERASE 16"/>
    <property type="match status" value="1"/>
</dbReference>
<evidence type="ECO:0000313" key="3">
    <source>
        <dbReference type="Proteomes" id="UP001187471"/>
    </source>
</evidence>
<evidence type="ECO:0000256" key="1">
    <source>
        <dbReference type="SAM" id="MobiDB-lite"/>
    </source>
</evidence>
<dbReference type="AlphaFoldDB" id="A0AA88R9W8"/>
<dbReference type="EMBL" id="JAVXUO010002260">
    <property type="protein sequence ID" value="KAK2974996.1"/>
    <property type="molecule type" value="Genomic_DNA"/>
</dbReference>
<feature type="compositionally biased region" description="Acidic residues" evidence="1">
    <location>
        <begin position="131"/>
        <end position="140"/>
    </location>
</feature>
<protein>
    <submittedName>
        <fullName evidence="2">Uncharacterized protein</fullName>
    </submittedName>
</protein>
<keyword evidence="3" id="KW-1185">Reference proteome</keyword>
<reference evidence="2" key="1">
    <citation type="submission" date="2022-12" db="EMBL/GenBank/DDBJ databases">
        <title>Draft genome assemblies for two species of Escallonia (Escalloniales).</title>
        <authorList>
            <person name="Chanderbali A."/>
            <person name="Dervinis C."/>
            <person name="Anghel I."/>
            <person name="Soltis D."/>
            <person name="Soltis P."/>
            <person name="Zapata F."/>
        </authorList>
    </citation>
    <scope>NUCLEOTIDE SEQUENCE</scope>
    <source>
        <strain evidence="2">UCBG92.1500</strain>
        <tissue evidence="2">Leaf</tissue>
    </source>
</reference>
<comment type="caution">
    <text evidence="2">The sequence shown here is derived from an EMBL/GenBank/DDBJ whole genome shotgun (WGS) entry which is preliminary data.</text>
</comment>
<evidence type="ECO:0000313" key="2">
    <source>
        <dbReference type="EMBL" id="KAK2974996.1"/>
    </source>
</evidence>
<proteinExistence type="predicted"/>
<sequence>MIRERYMGHKRTIRPNAKRLNALFMARDKMNWNTFARKVKSCQRGFMGEPEEIKPGRAEFHEYPSPCICRKPTKFSDVEKSCDRNQTSQKVPIAPEVRSQYLHNTDDQGAKSLHRLNKTSTIGEPVSLVEEKEDDDFLAD</sequence>
<organism evidence="2 3">
    <name type="scientific">Escallonia rubra</name>
    <dbReference type="NCBI Taxonomy" id="112253"/>
    <lineage>
        <taxon>Eukaryota</taxon>
        <taxon>Viridiplantae</taxon>
        <taxon>Streptophyta</taxon>
        <taxon>Embryophyta</taxon>
        <taxon>Tracheophyta</taxon>
        <taxon>Spermatophyta</taxon>
        <taxon>Magnoliopsida</taxon>
        <taxon>eudicotyledons</taxon>
        <taxon>Gunneridae</taxon>
        <taxon>Pentapetalae</taxon>
        <taxon>asterids</taxon>
        <taxon>campanulids</taxon>
        <taxon>Escalloniales</taxon>
        <taxon>Escalloniaceae</taxon>
        <taxon>Escallonia</taxon>
    </lineage>
</organism>
<feature type="region of interest" description="Disordered" evidence="1">
    <location>
        <begin position="81"/>
        <end position="140"/>
    </location>
</feature>
<accession>A0AA88R9W8</accession>
<gene>
    <name evidence="2" type="ORF">RJ640_012862</name>
</gene>